<dbReference type="InterPro" id="IPR014284">
    <property type="entry name" value="RNA_pol_sigma-70_dom"/>
</dbReference>
<protein>
    <submittedName>
        <fullName evidence="7">RNA polymerase sigma-70 factor, ECF subfamily</fullName>
    </submittedName>
</protein>
<evidence type="ECO:0000313" key="8">
    <source>
        <dbReference type="Proteomes" id="UP000198964"/>
    </source>
</evidence>
<evidence type="ECO:0000256" key="1">
    <source>
        <dbReference type="ARBA" id="ARBA00010641"/>
    </source>
</evidence>
<dbReference type="Proteomes" id="UP000198964">
    <property type="component" value="Unassembled WGS sequence"/>
</dbReference>
<proteinExistence type="inferred from homology"/>
<accession>A0A1I2JQ95</accession>
<dbReference type="STRING" id="655355.SAMN05216283_109104"/>
<keyword evidence="8" id="KW-1185">Reference proteome</keyword>
<evidence type="ECO:0000256" key="3">
    <source>
        <dbReference type="ARBA" id="ARBA00023082"/>
    </source>
</evidence>
<dbReference type="InterPro" id="IPR014327">
    <property type="entry name" value="RNA_pol_sigma70_bacteroid"/>
</dbReference>
<organism evidence="7 8">
    <name type="scientific">Sunxiuqinia elliptica</name>
    <dbReference type="NCBI Taxonomy" id="655355"/>
    <lineage>
        <taxon>Bacteria</taxon>
        <taxon>Pseudomonadati</taxon>
        <taxon>Bacteroidota</taxon>
        <taxon>Bacteroidia</taxon>
        <taxon>Marinilabiliales</taxon>
        <taxon>Prolixibacteraceae</taxon>
        <taxon>Sunxiuqinia</taxon>
    </lineage>
</organism>
<dbReference type="EMBL" id="FONW01000009">
    <property type="protein sequence ID" value="SFF56288.1"/>
    <property type="molecule type" value="Genomic_DNA"/>
</dbReference>
<dbReference type="InterPro" id="IPR036388">
    <property type="entry name" value="WH-like_DNA-bd_sf"/>
</dbReference>
<dbReference type="InterPro" id="IPR013325">
    <property type="entry name" value="RNA_pol_sigma_r2"/>
</dbReference>
<reference evidence="7 8" key="1">
    <citation type="submission" date="2016-10" db="EMBL/GenBank/DDBJ databases">
        <authorList>
            <person name="de Groot N.N."/>
        </authorList>
    </citation>
    <scope>NUCLEOTIDE SEQUENCE [LARGE SCALE GENOMIC DNA]</scope>
    <source>
        <strain evidence="7 8">CGMCC 1.9156</strain>
    </source>
</reference>
<evidence type="ECO:0000313" key="7">
    <source>
        <dbReference type="EMBL" id="SFF56288.1"/>
    </source>
</evidence>
<dbReference type="Gene3D" id="1.10.1740.10">
    <property type="match status" value="1"/>
</dbReference>
<comment type="similarity">
    <text evidence="1">Belongs to the sigma-70 factor family. ECF subfamily.</text>
</comment>
<name>A0A1I2JQ95_9BACT</name>
<dbReference type="PANTHER" id="PTHR43133:SF46">
    <property type="entry name" value="RNA POLYMERASE SIGMA-70 FACTOR ECF SUBFAMILY"/>
    <property type="match status" value="1"/>
</dbReference>
<dbReference type="InterPro" id="IPR013324">
    <property type="entry name" value="RNA_pol_sigma_r3/r4-like"/>
</dbReference>
<dbReference type="PANTHER" id="PTHR43133">
    <property type="entry name" value="RNA POLYMERASE ECF-TYPE SIGMA FACTO"/>
    <property type="match status" value="1"/>
</dbReference>
<dbReference type="InterPro" id="IPR007627">
    <property type="entry name" value="RNA_pol_sigma70_r2"/>
</dbReference>
<dbReference type="GO" id="GO:0006352">
    <property type="term" value="P:DNA-templated transcription initiation"/>
    <property type="evidence" value="ECO:0007669"/>
    <property type="project" value="InterPro"/>
</dbReference>
<keyword evidence="4" id="KW-0804">Transcription</keyword>
<dbReference type="RefSeq" id="WP_093920789.1">
    <property type="nucleotide sequence ID" value="NZ_FONW01000009.1"/>
</dbReference>
<dbReference type="NCBIfam" id="TIGR02985">
    <property type="entry name" value="Sig70_bacteroi1"/>
    <property type="match status" value="1"/>
</dbReference>
<dbReference type="InterPro" id="IPR039425">
    <property type="entry name" value="RNA_pol_sigma-70-like"/>
</dbReference>
<dbReference type="GO" id="GO:0003677">
    <property type="term" value="F:DNA binding"/>
    <property type="evidence" value="ECO:0007669"/>
    <property type="project" value="InterPro"/>
</dbReference>
<dbReference type="SUPFAM" id="SSF88659">
    <property type="entry name" value="Sigma3 and sigma4 domains of RNA polymerase sigma factors"/>
    <property type="match status" value="1"/>
</dbReference>
<keyword evidence="2" id="KW-0805">Transcription regulation</keyword>
<evidence type="ECO:0000256" key="4">
    <source>
        <dbReference type="ARBA" id="ARBA00023163"/>
    </source>
</evidence>
<evidence type="ECO:0000256" key="2">
    <source>
        <dbReference type="ARBA" id="ARBA00023015"/>
    </source>
</evidence>
<feature type="domain" description="RNA polymerase sigma factor 70 region 4 type 2" evidence="6">
    <location>
        <begin position="121"/>
        <end position="172"/>
    </location>
</feature>
<dbReference type="Pfam" id="PF08281">
    <property type="entry name" value="Sigma70_r4_2"/>
    <property type="match status" value="1"/>
</dbReference>
<dbReference type="Gene3D" id="1.10.10.10">
    <property type="entry name" value="Winged helix-like DNA-binding domain superfamily/Winged helix DNA-binding domain"/>
    <property type="match status" value="1"/>
</dbReference>
<sequence>MHEQLFSLSKDQKSSFREVYDKYYQPLCHLSKYYLGDTAEAKGVVQEAFVKLWEVRSEIDQDSNLKNFLFTLVKNNSLNILKRRQILLKHHEQIKWMEIHYQYESLMKVSGSYLEFEELKENIDRAIENLPEHCRAVFKMSRFEDLKNKEIAAKLGVTLKTVEAHLTKALKILRKELKDYLPLIMILTNFLD</sequence>
<evidence type="ECO:0000259" key="5">
    <source>
        <dbReference type="Pfam" id="PF04542"/>
    </source>
</evidence>
<dbReference type="SUPFAM" id="SSF88946">
    <property type="entry name" value="Sigma2 domain of RNA polymerase sigma factors"/>
    <property type="match status" value="1"/>
</dbReference>
<keyword evidence="3" id="KW-0731">Sigma factor</keyword>
<feature type="domain" description="RNA polymerase sigma-70 region 2" evidence="5">
    <location>
        <begin position="20"/>
        <end position="85"/>
    </location>
</feature>
<dbReference type="Pfam" id="PF04542">
    <property type="entry name" value="Sigma70_r2"/>
    <property type="match status" value="1"/>
</dbReference>
<dbReference type="NCBIfam" id="TIGR02937">
    <property type="entry name" value="sigma70-ECF"/>
    <property type="match status" value="1"/>
</dbReference>
<dbReference type="InterPro" id="IPR013249">
    <property type="entry name" value="RNA_pol_sigma70_r4_t2"/>
</dbReference>
<dbReference type="AlphaFoldDB" id="A0A1I2JQ95"/>
<gene>
    <name evidence="7" type="ORF">SAMN05216283_109104</name>
</gene>
<evidence type="ECO:0000259" key="6">
    <source>
        <dbReference type="Pfam" id="PF08281"/>
    </source>
</evidence>
<dbReference type="GO" id="GO:0016987">
    <property type="term" value="F:sigma factor activity"/>
    <property type="evidence" value="ECO:0007669"/>
    <property type="project" value="UniProtKB-KW"/>
</dbReference>